<keyword evidence="2" id="KW-1185">Reference proteome</keyword>
<dbReference type="EMBL" id="JAPUUL010001300">
    <property type="protein sequence ID" value="KAJ8127784.1"/>
    <property type="molecule type" value="Genomic_DNA"/>
</dbReference>
<reference evidence="1" key="1">
    <citation type="submission" date="2022-12" db="EMBL/GenBank/DDBJ databases">
        <title>Genome Sequence of Lasiodiplodia mahajangana.</title>
        <authorList>
            <person name="Buettner E."/>
        </authorList>
    </citation>
    <scope>NUCLEOTIDE SEQUENCE</scope>
    <source>
        <strain evidence="1">VT137</strain>
    </source>
</reference>
<name>A0ACC2JK75_9PEZI</name>
<dbReference type="Proteomes" id="UP001153332">
    <property type="component" value="Unassembled WGS sequence"/>
</dbReference>
<evidence type="ECO:0000313" key="2">
    <source>
        <dbReference type="Proteomes" id="UP001153332"/>
    </source>
</evidence>
<protein>
    <submittedName>
        <fullName evidence="1">Uncharacterized protein</fullName>
    </submittedName>
</protein>
<accession>A0ACC2JK75</accession>
<evidence type="ECO:0000313" key="1">
    <source>
        <dbReference type="EMBL" id="KAJ8127784.1"/>
    </source>
</evidence>
<organism evidence="1 2">
    <name type="scientific">Lasiodiplodia mahajangana</name>
    <dbReference type="NCBI Taxonomy" id="1108764"/>
    <lineage>
        <taxon>Eukaryota</taxon>
        <taxon>Fungi</taxon>
        <taxon>Dikarya</taxon>
        <taxon>Ascomycota</taxon>
        <taxon>Pezizomycotina</taxon>
        <taxon>Dothideomycetes</taxon>
        <taxon>Dothideomycetes incertae sedis</taxon>
        <taxon>Botryosphaeriales</taxon>
        <taxon>Botryosphaeriaceae</taxon>
        <taxon>Lasiodiplodia</taxon>
    </lineage>
</organism>
<proteinExistence type="predicted"/>
<comment type="caution">
    <text evidence="1">The sequence shown here is derived from an EMBL/GenBank/DDBJ whole genome shotgun (WGS) entry which is preliminary data.</text>
</comment>
<gene>
    <name evidence="1" type="ORF">O1611_g5852</name>
</gene>
<sequence>MIKAPALGRVPSLPLYVASMKNPSYILHVARGYRQPQAFSTDSRTRRRIHSSSTRSSTPSTNQIPVTASSPVGGLPIEAQVSSIPTSPAPTPTPAPLSVLPLATVLRTLGSTTISSSRILLPPSLAIMTTLAYSNLALLNPDKNPLLRWFLKQTFYAQFCAGENAAEVRRTVDGLKGIGYTGVILGYAKEVVLTDEQTRDLSSCGEGPAAEECIRNEITPWAAGTMETLQLAGPNDFVALKFSGAGRQALYALKNRLPPSQHIKKAIDEICDLAAKRDVPLLFDAEQTAIQAGIDDWTLEYQRKYNTKPGHAIIYGTYQAYLKGTPSVLGSHLAAASKENFTLGIKLVRGAYLGTDPRHVIHDTKTDTDAAYDSIASSLIRRKWGPVLQQNVDFPQISILLGSHNIASVRKAREIRTGPECAGTELAIAQLQGMADEVSCELLALNAAYKKGLQEGAKQTIGPCAAPKAYKYIVWGTTKECMKYLLRRAHENKDAVARTKSGRDAAWGEIMRRTKALVGLA</sequence>